<dbReference type="Proteomes" id="UP000504638">
    <property type="component" value="Unplaced"/>
</dbReference>
<organism evidence="1">
    <name type="scientific">Eremomyces bilateralis CBS 781.70</name>
    <dbReference type="NCBI Taxonomy" id="1392243"/>
    <lineage>
        <taxon>Eukaryota</taxon>
        <taxon>Fungi</taxon>
        <taxon>Dikarya</taxon>
        <taxon>Ascomycota</taxon>
        <taxon>Pezizomycotina</taxon>
        <taxon>Dothideomycetes</taxon>
        <taxon>Dothideomycetes incertae sedis</taxon>
        <taxon>Eremomycetales</taxon>
        <taxon>Eremomycetaceae</taxon>
        <taxon>Eremomyces</taxon>
    </lineage>
</organism>
<protein>
    <submittedName>
        <fullName evidence="1 3">Uncharacterized protein</fullName>
    </submittedName>
</protein>
<sequence>MPRKRQPSTQPRASQAQRKAIKRHQRLNILLTTENARLQAQADSNLQELSTLRELKASFEQAITCTAQTVAQILNYCAEQWVMMDEEKQIQAATIRALEADGQWRRLMTEYAQHRIGAETKVLRGVLDGSGFKLIPAERVVQVLEEVGVILADEKREEGREMEEE</sequence>
<evidence type="ECO:0000313" key="1">
    <source>
        <dbReference type="EMBL" id="KAF1816650.1"/>
    </source>
</evidence>
<name>A0A6G1GFM3_9PEZI</name>
<evidence type="ECO:0000313" key="2">
    <source>
        <dbReference type="Proteomes" id="UP000504638"/>
    </source>
</evidence>
<reference evidence="3" key="2">
    <citation type="submission" date="2020-04" db="EMBL/GenBank/DDBJ databases">
        <authorList>
            <consortium name="NCBI Genome Project"/>
        </authorList>
    </citation>
    <scope>NUCLEOTIDE SEQUENCE</scope>
    <source>
        <strain evidence="3">CBS 781.70</strain>
    </source>
</reference>
<reference evidence="3" key="3">
    <citation type="submission" date="2025-04" db="UniProtKB">
        <authorList>
            <consortium name="RefSeq"/>
        </authorList>
    </citation>
    <scope>IDENTIFICATION</scope>
    <source>
        <strain evidence="3">CBS 781.70</strain>
    </source>
</reference>
<reference evidence="1 3" key="1">
    <citation type="submission" date="2020-01" db="EMBL/GenBank/DDBJ databases">
        <authorList>
            <consortium name="DOE Joint Genome Institute"/>
            <person name="Haridas S."/>
            <person name="Albert R."/>
            <person name="Binder M."/>
            <person name="Bloem J."/>
            <person name="Labutti K."/>
            <person name="Salamov A."/>
            <person name="Andreopoulos B."/>
            <person name="Baker S.E."/>
            <person name="Barry K."/>
            <person name="Bills G."/>
            <person name="Bluhm B.H."/>
            <person name="Cannon C."/>
            <person name="Castanera R."/>
            <person name="Culley D.E."/>
            <person name="Daum C."/>
            <person name="Ezra D."/>
            <person name="Gonzalez J.B."/>
            <person name="Henrissat B."/>
            <person name="Kuo A."/>
            <person name="Liang C."/>
            <person name="Lipzen A."/>
            <person name="Lutzoni F."/>
            <person name="Magnuson J."/>
            <person name="Mondo S."/>
            <person name="Nolan M."/>
            <person name="Ohm R."/>
            <person name="Pangilinan J."/>
            <person name="Park H.-J."/>
            <person name="Ramirez L."/>
            <person name="Alfaro M."/>
            <person name="Sun H."/>
            <person name="Tritt A."/>
            <person name="Yoshinaga Y."/>
            <person name="Zwiers L.-H."/>
            <person name="Turgeon B.G."/>
            <person name="Goodwin S.B."/>
            <person name="Spatafora J.W."/>
            <person name="Crous P.W."/>
            <person name="Grigoriev I.V."/>
        </authorList>
    </citation>
    <scope>NUCLEOTIDE SEQUENCE</scope>
    <source>
        <strain evidence="1 3">CBS 781.70</strain>
    </source>
</reference>
<dbReference type="EMBL" id="ML975150">
    <property type="protein sequence ID" value="KAF1816650.1"/>
    <property type="molecule type" value="Genomic_DNA"/>
</dbReference>
<keyword evidence="2" id="KW-1185">Reference proteome</keyword>
<accession>A0A6G1GFM3</accession>
<dbReference type="RefSeq" id="XP_033538281.1">
    <property type="nucleotide sequence ID" value="XM_033681696.1"/>
</dbReference>
<dbReference type="GeneID" id="54422266"/>
<dbReference type="AlphaFoldDB" id="A0A6G1GFM3"/>
<gene>
    <name evidence="1 3" type="ORF">P152DRAFT_479153</name>
</gene>
<evidence type="ECO:0000313" key="3">
    <source>
        <dbReference type="RefSeq" id="XP_033538281.1"/>
    </source>
</evidence>
<proteinExistence type="predicted"/>